<evidence type="ECO:0000256" key="1">
    <source>
        <dbReference type="SAM" id="Phobius"/>
    </source>
</evidence>
<comment type="caution">
    <text evidence="2">The sequence shown here is derived from an EMBL/GenBank/DDBJ whole genome shotgun (WGS) entry which is preliminary data.</text>
</comment>
<feature type="transmembrane region" description="Helical" evidence="1">
    <location>
        <begin position="52"/>
        <end position="70"/>
    </location>
</feature>
<organism evidence="2 3">
    <name type="scientific">Streptomyces olivaceoviridis</name>
    <name type="common">Streptomyces corchorusii</name>
    <dbReference type="NCBI Taxonomy" id="1921"/>
    <lineage>
        <taxon>Bacteria</taxon>
        <taxon>Bacillati</taxon>
        <taxon>Actinomycetota</taxon>
        <taxon>Actinomycetes</taxon>
        <taxon>Kitasatosporales</taxon>
        <taxon>Streptomycetaceae</taxon>
        <taxon>Streptomyces</taxon>
    </lineage>
</organism>
<evidence type="ECO:0000313" key="2">
    <source>
        <dbReference type="EMBL" id="MFI2154398.1"/>
    </source>
</evidence>
<dbReference type="EMBL" id="JBIRWM010000001">
    <property type="protein sequence ID" value="MFI2154398.1"/>
    <property type="molecule type" value="Genomic_DNA"/>
</dbReference>
<protein>
    <recommendedName>
        <fullName evidence="4">Integral membrane protein</fullName>
    </recommendedName>
</protein>
<keyword evidence="1" id="KW-1133">Transmembrane helix</keyword>
<keyword evidence="3" id="KW-1185">Reference proteome</keyword>
<accession>A0ABW7V2I8</accession>
<reference evidence="2 3" key="1">
    <citation type="submission" date="2024-10" db="EMBL/GenBank/DDBJ databases">
        <title>The Natural Products Discovery Center: Release of the First 8490 Sequenced Strains for Exploring Actinobacteria Biosynthetic Diversity.</title>
        <authorList>
            <person name="Kalkreuter E."/>
            <person name="Kautsar S.A."/>
            <person name="Yang D."/>
            <person name="Bader C.D."/>
            <person name="Teijaro C.N."/>
            <person name="Fluegel L."/>
            <person name="Davis C.M."/>
            <person name="Simpson J.R."/>
            <person name="Lauterbach L."/>
            <person name="Steele A.D."/>
            <person name="Gui C."/>
            <person name="Meng S."/>
            <person name="Li G."/>
            <person name="Viehrig K."/>
            <person name="Ye F."/>
            <person name="Su P."/>
            <person name="Kiefer A.F."/>
            <person name="Nichols A."/>
            <person name="Cepeda A.J."/>
            <person name="Yan W."/>
            <person name="Fan B."/>
            <person name="Jiang Y."/>
            <person name="Adhikari A."/>
            <person name="Zheng C.-J."/>
            <person name="Schuster L."/>
            <person name="Cowan T.M."/>
            <person name="Smanski M.J."/>
            <person name="Chevrette M.G."/>
            <person name="De Carvalho L.P.S."/>
            <person name="Shen B."/>
        </authorList>
    </citation>
    <scope>NUCLEOTIDE SEQUENCE [LARGE SCALE GENOMIC DNA]</scope>
    <source>
        <strain evidence="2 3">NPDC020295</strain>
    </source>
</reference>
<evidence type="ECO:0008006" key="4">
    <source>
        <dbReference type="Google" id="ProtNLM"/>
    </source>
</evidence>
<proteinExistence type="predicted"/>
<name>A0ABW7V2I8_STROI</name>
<sequence length="183" mass="19715">MGQVGMVDGRLLWRLWLVTMSGFAPLPATVGLSDVVDADLSRSLAEDLVVTLLVWAVFSLLAALYVYAALVRRARGTGVPVTVDALRATQERAFPAGQAERLRARIAASERAYDVTGGAGAWDFQWRPFRGRHAVTGSLTVDRSSGEARVLLRADQGLTDMPGQRRASAFVALCQVTRLGETG</sequence>
<gene>
    <name evidence="2" type="ORF">ACH49L_01685</name>
</gene>
<feature type="transmembrane region" description="Helical" evidence="1">
    <location>
        <begin position="12"/>
        <end position="32"/>
    </location>
</feature>
<evidence type="ECO:0000313" key="3">
    <source>
        <dbReference type="Proteomes" id="UP001611397"/>
    </source>
</evidence>
<dbReference type="RefSeq" id="WP_244218067.1">
    <property type="nucleotide sequence ID" value="NZ_JBIRUT010000001.1"/>
</dbReference>
<keyword evidence="1" id="KW-0472">Membrane</keyword>
<dbReference type="Proteomes" id="UP001611397">
    <property type="component" value="Unassembled WGS sequence"/>
</dbReference>
<keyword evidence="1" id="KW-0812">Transmembrane</keyword>